<dbReference type="OrthoDB" id="9804747at2"/>
<dbReference type="PANTHER" id="PTHR43155:SF2">
    <property type="entry name" value="CYCLIC DI-GMP PHOSPHODIESTERASE PA4108"/>
    <property type="match status" value="1"/>
</dbReference>
<dbReference type="InterPro" id="IPR003607">
    <property type="entry name" value="HD/PDEase_dom"/>
</dbReference>
<protein>
    <submittedName>
        <fullName evidence="4">HD domain-containing protein</fullName>
    </submittedName>
</protein>
<evidence type="ECO:0000256" key="1">
    <source>
        <dbReference type="SAM" id="Phobius"/>
    </source>
</evidence>
<dbReference type="Gene3D" id="1.10.3210.10">
    <property type="entry name" value="Hypothetical protein af1432"/>
    <property type="match status" value="1"/>
</dbReference>
<dbReference type="SUPFAM" id="SSF109604">
    <property type="entry name" value="HD-domain/PDEase-like"/>
    <property type="match status" value="1"/>
</dbReference>
<gene>
    <name evidence="4" type="ORF">SAMN05421834_10472</name>
</gene>
<keyword evidence="1" id="KW-0472">Membrane</keyword>
<sequence>MNLFENFFENYINEVGERRGIHSNVLNVYLLLALISLLDILVRGVFDQLILDYLYIFPIILAGFVSQKIGFIVSLLTTLMSFYVNPILRSYILNIDKYNRDIELWAVILVTSIYFLIALISNMLIKKNRAARQNQDRLKETLLKTTSSLSKALDSRDRYTGNHSSNVAQISFTIGKELGLSSKELYRLKRAAYLHDVGKIGISDIILNKEGSLSLAEYNLIKQHSEIGYQIIKDIPGLEKEARAVRYHHERWDGSGYPDGLAEKDIPLWARIISVADSIDAMISRRIYKEAKPIEEVIKELKLSANSQFDPEIVEVVLTTYNQGKLYLSS</sequence>
<dbReference type="AlphaFoldDB" id="A0A1N6SKP5"/>
<dbReference type="CDD" id="cd00077">
    <property type="entry name" value="HDc"/>
    <property type="match status" value="1"/>
</dbReference>
<evidence type="ECO:0000313" key="4">
    <source>
        <dbReference type="EMBL" id="SIQ41715.1"/>
    </source>
</evidence>
<feature type="transmembrane region" description="Helical" evidence="1">
    <location>
        <begin position="53"/>
        <end position="84"/>
    </location>
</feature>
<dbReference type="Proteomes" id="UP000185669">
    <property type="component" value="Unassembled WGS sequence"/>
</dbReference>
<dbReference type="PANTHER" id="PTHR43155">
    <property type="entry name" value="CYCLIC DI-GMP PHOSPHODIESTERASE PA4108-RELATED"/>
    <property type="match status" value="1"/>
</dbReference>
<feature type="domain" description="HD-GYP" evidence="3">
    <location>
        <begin position="138"/>
        <end position="330"/>
    </location>
</feature>
<keyword evidence="5" id="KW-1185">Reference proteome</keyword>
<keyword evidence="1" id="KW-0812">Transmembrane</keyword>
<evidence type="ECO:0000259" key="3">
    <source>
        <dbReference type="PROSITE" id="PS51832"/>
    </source>
</evidence>
<reference evidence="5" key="1">
    <citation type="submission" date="2017-01" db="EMBL/GenBank/DDBJ databases">
        <authorList>
            <person name="Varghese N."/>
            <person name="Submissions S."/>
        </authorList>
    </citation>
    <scope>NUCLEOTIDE SEQUENCE [LARGE SCALE GENOMIC DNA]</scope>
    <source>
        <strain evidence="5">ATCC 700103</strain>
    </source>
</reference>
<dbReference type="PROSITE" id="PS51831">
    <property type="entry name" value="HD"/>
    <property type="match status" value="1"/>
</dbReference>
<accession>A0A1N6SKP5</accession>
<organism evidence="4 5">
    <name type="scientific">Halanaerobium kushneri</name>
    <dbReference type="NCBI Taxonomy" id="56779"/>
    <lineage>
        <taxon>Bacteria</taxon>
        <taxon>Bacillati</taxon>
        <taxon>Bacillota</taxon>
        <taxon>Clostridia</taxon>
        <taxon>Halanaerobiales</taxon>
        <taxon>Halanaerobiaceae</taxon>
        <taxon>Halanaerobium</taxon>
    </lineage>
</organism>
<evidence type="ECO:0000259" key="2">
    <source>
        <dbReference type="PROSITE" id="PS51831"/>
    </source>
</evidence>
<dbReference type="EMBL" id="FTNC01000004">
    <property type="protein sequence ID" value="SIQ41715.1"/>
    <property type="molecule type" value="Genomic_DNA"/>
</dbReference>
<dbReference type="RefSeq" id="WP_076544100.1">
    <property type="nucleotide sequence ID" value="NZ_FTNC01000004.1"/>
</dbReference>
<dbReference type="InterPro" id="IPR006674">
    <property type="entry name" value="HD_domain"/>
</dbReference>
<feature type="transmembrane region" description="Helical" evidence="1">
    <location>
        <begin position="26"/>
        <end position="46"/>
    </location>
</feature>
<dbReference type="SMART" id="SM00471">
    <property type="entry name" value="HDc"/>
    <property type="match status" value="1"/>
</dbReference>
<proteinExistence type="predicted"/>
<feature type="domain" description="HD" evidence="2">
    <location>
        <begin position="160"/>
        <end position="282"/>
    </location>
</feature>
<dbReference type="InterPro" id="IPR037522">
    <property type="entry name" value="HD_GYP_dom"/>
</dbReference>
<feature type="transmembrane region" description="Helical" evidence="1">
    <location>
        <begin position="104"/>
        <end position="125"/>
    </location>
</feature>
<evidence type="ECO:0000313" key="5">
    <source>
        <dbReference type="Proteomes" id="UP000185669"/>
    </source>
</evidence>
<name>A0A1N6SKP5_9FIRM</name>
<dbReference type="STRING" id="56779.SAMN05421834_10472"/>
<keyword evidence="1" id="KW-1133">Transmembrane helix</keyword>
<dbReference type="Pfam" id="PF13487">
    <property type="entry name" value="HD_5"/>
    <property type="match status" value="1"/>
</dbReference>
<dbReference type="PROSITE" id="PS51832">
    <property type="entry name" value="HD_GYP"/>
    <property type="match status" value="1"/>
</dbReference>